<keyword evidence="5" id="KW-0027">Amidation</keyword>
<dbReference type="GO" id="GO:0005576">
    <property type="term" value="C:extracellular region"/>
    <property type="evidence" value="ECO:0007669"/>
    <property type="project" value="UniProtKB-SubCell"/>
</dbReference>
<evidence type="ECO:0000256" key="6">
    <source>
        <dbReference type="ARBA" id="ARBA00023320"/>
    </source>
</evidence>
<comment type="similarity">
    <text evidence="2">Belongs to the FARP (FMRFamide related peptide) family.</text>
</comment>
<evidence type="ECO:0000256" key="5">
    <source>
        <dbReference type="ARBA" id="ARBA00022815"/>
    </source>
</evidence>
<reference evidence="8 9" key="1">
    <citation type="submission" date="2024-09" db="EMBL/GenBank/DDBJ databases">
        <title>A chromosome-level genome assembly of Gray's grenadier anchovy, Coilia grayii.</title>
        <authorList>
            <person name="Fu Z."/>
        </authorList>
    </citation>
    <scope>NUCLEOTIDE SEQUENCE [LARGE SCALE GENOMIC DNA]</scope>
    <source>
        <strain evidence="8">G4</strain>
        <tissue evidence="8">Muscle</tissue>
    </source>
</reference>
<keyword evidence="9" id="KW-1185">Reference proteome</keyword>
<dbReference type="InterPro" id="IPR026297">
    <property type="entry name" value="FMRFamide-related/fGRP"/>
</dbReference>
<gene>
    <name evidence="8" type="ORF">ACEWY4_024228</name>
</gene>
<comment type="subcellular location">
    <subcellularLocation>
        <location evidence="1">Secreted</location>
    </subcellularLocation>
</comment>
<protein>
    <recommendedName>
        <fullName evidence="10">Secreted protein</fullName>
    </recommendedName>
</protein>
<evidence type="ECO:0000313" key="9">
    <source>
        <dbReference type="Proteomes" id="UP001591681"/>
    </source>
</evidence>
<evidence type="ECO:0000256" key="4">
    <source>
        <dbReference type="ARBA" id="ARBA00022729"/>
    </source>
</evidence>
<dbReference type="PANTHER" id="PTHR14403">
    <property type="entry name" value="RFAMIDE PEPTIDE GONADOTROPIN INHIBITORY HORMONE"/>
    <property type="match status" value="1"/>
</dbReference>
<proteinExistence type="inferred from homology"/>
<accession>A0ABD1IZR1</accession>
<evidence type="ECO:0000313" key="8">
    <source>
        <dbReference type="EMBL" id="KAL2080435.1"/>
    </source>
</evidence>
<keyword evidence="6" id="KW-0527">Neuropeptide</keyword>
<evidence type="ECO:0000256" key="2">
    <source>
        <dbReference type="ARBA" id="ARBA00006356"/>
    </source>
</evidence>
<name>A0ABD1IZR1_9TELE</name>
<sequence>MLSPHLFSLFVYSLALSVQAASVMPTSASEESQHIGHKTQYMPYHVVERRSFNIGDFPLTVLPTSARVSSPIVLKLHPPAGKPSHLHANLPLRFGRRREAEPTREQQTPSKSFLNLPQRFGREQECSRCTRSGTPPSATLPQRFGRRQALSTLDWLPFRKVASILVPASKSSEVDIRNSFDDNSSEWRENTAVAVKTRKTSPTPNSSGRSLVVMVAGERPLSEDSAAVCCYNNRGPELE</sequence>
<evidence type="ECO:0000256" key="7">
    <source>
        <dbReference type="SAM" id="SignalP"/>
    </source>
</evidence>
<dbReference type="PANTHER" id="PTHR14403:SF6">
    <property type="entry name" value="PRO-FMRFAMIDE-RELATED NEUROPEPTIDE VF"/>
    <property type="match status" value="1"/>
</dbReference>
<feature type="signal peptide" evidence="7">
    <location>
        <begin position="1"/>
        <end position="20"/>
    </location>
</feature>
<evidence type="ECO:0000256" key="1">
    <source>
        <dbReference type="ARBA" id="ARBA00004613"/>
    </source>
</evidence>
<evidence type="ECO:0000256" key="3">
    <source>
        <dbReference type="ARBA" id="ARBA00022525"/>
    </source>
</evidence>
<evidence type="ECO:0008006" key="10">
    <source>
        <dbReference type="Google" id="ProtNLM"/>
    </source>
</evidence>
<dbReference type="AlphaFoldDB" id="A0ABD1IZR1"/>
<keyword evidence="3" id="KW-0964">Secreted</keyword>
<comment type="caution">
    <text evidence="8">The sequence shown here is derived from an EMBL/GenBank/DDBJ whole genome shotgun (WGS) entry which is preliminary data.</text>
</comment>
<organism evidence="8 9">
    <name type="scientific">Coilia grayii</name>
    <name type="common">Gray's grenadier anchovy</name>
    <dbReference type="NCBI Taxonomy" id="363190"/>
    <lineage>
        <taxon>Eukaryota</taxon>
        <taxon>Metazoa</taxon>
        <taxon>Chordata</taxon>
        <taxon>Craniata</taxon>
        <taxon>Vertebrata</taxon>
        <taxon>Euteleostomi</taxon>
        <taxon>Actinopterygii</taxon>
        <taxon>Neopterygii</taxon>
        <taxon>Teleostei</taxon>
        <taxon>Clupei</taxon>
        <taxon>Clupeiformes</taxon>
        <taxon>Clupeoidei</taxon>
        <taxon>Engraulidae</taxon>
        <taxon>Coilinae</taxon>
        <taxon>Coilia</taxon>
    </lineage>
</organism>
<dbReference type="Proteomes" id="UP001591681">
    <property type="component" value="Unassembled WGS sequence"/>
</dbReference>
<keyword evidence="4 7" id="KW-0732">Signal</keyword>
<dbReference type="EMBL" id="JBHFQA010000021">
    <property type="protein sequence ID" value="KAL2080435.1"/>
    <property type="molecule type" value="Genomic_DNA"/>
</dbReference>
<dbReference type="GO" id="GO:0007218">
    <property type="term" value="P:neuropeptide signaling pathway"/>
    <property type="evidence" value="ECO:0007669"/>
    <property type="project" value="UniProtKB-KW"/>
</dbReference>
<feature type="chain" id="PRO_5044886975" description="Secreted protein" evidence="7">
    <location>
        <begin position="21"/>
        <end position="239"/>
    </location>
</feature>